<dbReference type="EMBL" id="JBJKBG010000006">
    <property type="protein sequence ID" value="KAL3737165.1"/>
    <property type="molecule type" value="Genomic_DNA"/>
</dbReference>
<dbReference type="Proteomes" id="UP001634007">
    <property type="component" value="Unassembled WGS sequence"/>
</dbReference>
<comment type="caution">
    <text evidence="1">The sequence shown here is derived from an EMBL/GenBank/DDBJ whole genome shotgun (WGS) entry which is preliminary data.</text>
</comment>
<evidence type="ECO:0000313" key="2">
    <source>
        <dbReference type="Proteomes" id="UP001634007"/>
    </source>
</evidence>
<accession>A0ABD3KAW7</accession>
<keyword evidence="2" id="KW-1185">Reference proteome</keyword>
<proteinExistence type="predicted"/>
<organism evidence="1 2">
    <name type="scientific">Eucalyptus globulus</name>
    <name type="common">Tasmanian blue gum</name>
    <dbReference type="NCBI Taxonomy" id="34317"/>
    <lineage>
        <taxon>Eukaryota</taxon>
        <taxon>Viridiplantae</taxon>
        <taxon>Streptophyta</taxon>
        <taxon>Embryophyta</taxon>
        <taxon>Tracheophyta</taxon>
        <taxon>Spermatophyta</taxon>
        <taxon>Magnoliopsida</taxon>
        <taxon>eudicotyledons</taxon>
        <taxon>Gunneridae</taxon>
        <taxon>Pentapetalae</taxon>
        <taxon>rosids</taxon>
        <taxon>malvids</taxon>
        <taxon>Myrtales</taxon>
        <taxon>Myrtaceae</taxon>
        <taxon>Myrtoideae</taxon>
        <taxon>Eucalypteae</taxon>
        <taxon>Eucalyptus</taxon>
    </lineage>
</organism>
<reference evidence="1 2" key="1">
    <citation type="submission" date="2024-11" db="EMBL/GenBank/DDBJ databases">
        <title>Chromosome-level genome assembly of Eucalyptus globulus Labill. provides insights into its genome evolution.</title>
        <authorList>
            <person name="Li X."/>
        </authorList>
    </citation>
    <scope>NUCLEOTIDE SEQUENCE [LARGE SCALE GENOMIC DNA]</scope>
    <source>
        <strain evidence="1">CL2024</strain>
        <tissue evidence="1">Fresh tender leaves</tissue>
    </source>
</reference>
<protein>
    <submittedName>
        <fullName evidence="1">Uncharacterized protein</fullName>
    </submittedName>
</protein>
<dbReference type="AlphaFoldDB" id="A0ABD3KAW7"/>
<name>A0ABD3KAW7_EUCGL</name>
<evidence type="ECO:0000313" key="1">
    <source>
        <dbReference type="EMBL" id="KAL3737165.1"/>
    </source>
</evidence>
<gene>
    <name evidence="1" type="ORF">ACJRO7_025999</name>
</gene>
<sequence length="100" mass="10496">MASSVQTSPADAITVPLTRHDMGFAMGLSTFENDNRMSQAAAAVSTEGTVAGEIVEPATLSDGDGSRNLHALVLFGESVKEWSCPPSSENKIISQKEQGQ</sequence>